<keyword evidence="2" id="KW-1185">Reference proteome</keyword>
<name>A0A3N4HHB0_ASCIM</name>
<protein>
    <submittedName>
        <fullName evidence="1">Uncharacterized protein</fullName>
    </submittedName>
</protein>
<proteinExistence type="predicted"/>
<sequence>MTHPMDEDDSKQRRIFNLRFRSCSRILTALPGKEIGLLQQHNRNINNVSVKRSVVRCHRIAFMLARTVQEEVSVMPLSKNGGLTLLVATSTPEATAMDIEADWSEGSNGSRKEDPGLKEARSTSGFLPLEWAEHKLSDEVSVHAYLATNWNNIPLQDHVGAFQCLAQEAQRHPETTSSYTSFIHYCLLVAYRKDMKTLLRNYPGGISYFKLLQNVGKVSFKKKRNSFFYCTPYEGPEDEICSYISEEELREVRAMRASAREAFSTEEDRTEFDAMPIFNLDLHSTRKLSRKATMRILENFYTVVLAALRRTAQVYACIPATPTIDDLIEAGNCLAKLHRFFYVLQLERSKLLPWIIRKWLEQWFDKEYGQMKTAAQKARTSIVCSDEDALEDEEIYGIEPLDSTRTVADRLCRYLRNSFATLQYAREIAIGGPMITQPFGIIRTTTGEIDSEDWQDTLRAAYKGYFYGESEPKCDQVISQVKSAAKEIELGFARPRPYLRTTSHCEVTLAALHLTARFNHTIPDPSLRHTLPILGFSKPVCPLCSLILEEINQLLEAKGCERIPILVSHTKPCSASLPPGLPDSAQKRIMKRVEMLVFETFEHFVRKQAREKKEMADRMYEMSSFKGRPGLDEQGKIYSVFDVDGGGIEWIY</sequence>
<organism evidence="1 2">
    <name type="scientific">Ascobolus immersus RN42</name>
    <dbReference type="NCBI Taxonomy" id="1160509"/>
    <lineage>
        <taxon>Eukaryota</taxon>
        <taxon>Fungi</taxon>
        <taxon>Dikarya</taxon>
        <taxon>Ascomycota</taxon>
        <taxon>Pezizomycotina</taxon>
        <taxon>Pezizomycetes</taxon>
        <taxon>Pezizales</taxon>
        <taxon>Ascobolaceae</taxon>
        <taxon>Ascobolus</taxon>
    </lineage>
</organism>
<gene>
    <name evidence="1" type="ORF">BJ508DRAFT_419601</name>
</gene>
<dbReference type="AlphaFoldDB" id="A0A3N4HHB0"/>
<dbReference type="EMBL" id="ML119875">
    <property type="protein sequence ID" value="RPA72168.1"/>
    <property type="molecule type" value="Genomic_DNA"/>
</dbReference>
<evidence type="ECO:0000313" key="2">
    <source>
        <dbReference type="Proteomes" id="UP000275078"/>
    </source>
</evidence>
<accession>A0A3N4HHB0</accession>
<dbReference type="Proteomes" id="UP000275078">
    <property type="component" value="Unassembled WGS sequence"/>
</dbReference>
<evidence type="ECO:0000313" key="1">
    <source>
        <dbReference type="EMBL" id="RPA72168.1"/>
    </source>
</evidence>
<reference evidence="1 2" key="1">
    <citation type="journal article" date="2018" name="Nat. Ecol. Evol.">
        <title>Pezizomycetes genomes reveal the molecular basis of ectomycorrhizal truffle lifestyle.</title>
        <authorList>
            <person name="Murat C."/>
            <person name="Payen T."/>
            <person name="Noel B."/>
            <person name="Kuo A."/>
            <person name="Morin E."/>
            <person name="Chen J."/>
            <person name="Kohler A."/>
            <person name="Krizsan K."/>
            <person name="Balestrini R."/>
            <person name="Da Silva C."/>
            <person name="Montanini B."/>
            <person name="Hainaut M."/>
            <person name="Levati E."/>
            <person name="Barry K.W."/>
            <person name="Belfiori B."/>
            <person name="Cichocki N."/>
            <person name="Clum A."/>
            <person name="Dockter R.B."/>
            <person name="Fauchery L."/>
            <person name="Guy J."/>
            <person name="Iotti M."/>
            <person name="Le Tacon F."/>
            <person name="Lindquist E.A."/>
            <person name="Lipzen A."/>
            <person name="Malagnac F."/>
            <person name="Mello A."/>
            <person name="Molinier V."/>
            <person name="Miyauchi S."/>
            <person name="Poulain J."/>
            <person name="Riccioni C."/>
            <person name="Rubini A."/>
            <person name="Sitrit Y."/>
            <person name="Splivallo R."/>
            <person name="Traeger S."/>
            <person name="Wang M."/>
            <person name="Zifcakova L."/>
            <person name="Wipf D."/>
            <person name="Zambonelli A."/>
            <person name="Paolocci F."/>
            <person name="Nowrousian M."/>
            <person name="Ottonello S."/>
            <person name="Baldrian P."/>
            <person name="Spatafora J.W."/>
            <person name="Henrissat B."/>
            <person name="Nagy L.G."/>
            <person name="Aury J.M."/>
            <person name="Wincker P."/>
            <person name="Grigoriev I.V."/>
            <person name="Bonfante P."/>
            <person name="Martin F.M."/>
        </authorList>
    </citation>
    <scope>NUCLEOTIDE SEQUENCE [LARGE SCALE GENOMIC DNA]</scope>
    <source>
        <strain evidence="1 2">RN42</strain>
    </source>
</reference>